<dbReference type="EMBL" id="LR746270">
    <property type="protein sequence ID" value="CAA7400063.1"/>
    <property type="molecule type" value="Genomic_DNA"/>
</dbReference>
<accession>A0A7I8KQG6</accession>
<reference evidence="1" key="1">
    <citation type="submission" date="2020-02" db="EMBL/GenBank/DDBJ databases">
        <authorList>
            <person name="Scholz U."/>
            <person name="Mascher M."/>
            <person name="Fiebig A."/>
        </authorList>
    </citation>
    <scope>NUCLEOTIDE SEQUENCE</scope>
</reference>
<dbReference type="Proteomes" id="UP000663760">
    <property type="component" value="Chromosome 7"/>
</dbReference>
<protein>
    <submittedName>
        <fullName evidence="1">Uncharacterized protein</fullName>
    </submittedName>
</protein>
<dbReference type="PANTHER" id="PTHR37984:SF5">
    <property type="entry name" value="PROTEIN NYNRIN-LIKE"/>
    <property type="match status" value="1"/>
</dbReference>
<gene>
    <name evidence="1" type="ORF">SI8410_07010733</name>
</gene>
<dbReference type="InterPro" id="IPR043502">
    <property type="entry name" value="DNA/RNA_pol_sf"/>
</dbReference>
<dbReference type="PANTHER" id="PTHR37984">
    <property type="entry name" value="PROTEIN CBG26694"/>
    <property type="match status" value="1"/>
</dbReference>
<dbReference type="OrthoDB" id="846606at2759"/>
<keyword evidence="2" id="KW-1185">Reference proteome</keyword>
<dbReference type="SUPFAM" id="SSF56672">
    <property type="entry name" value="DNA/RNA polymerases"/>
    <property type="match status" value="1"/>
</dbReference>
<organism evidence="1 2">
    <name type="scientific">Spirodela intermedia</name>
    <name type="common">Intermediate duckweed</name>
    <dbReference type="NCBI Taxonomy" id="51605"/>
    <lineage>
        <taxon>Eukaryota</taxon>
        <taxon>Viridiplantae</taxon>
        <taxon>Streptophyta</taxon>
        <taxon>Embryophyta</taxon>
        <taxon>Tracheophyta</taxon>
        <taxon>Spermatophyta</taxon>
        <taxon>Magnoliopsida</taxon>
        <taxon>Liliopsida</taxon>
        <taxon>Araceae</taxon>
        <taxon>Lemnoideae</taxon>
        <taxon>Spirodela</taxon>
    </lineage>
</organism>
<dbReference type="AlphaFoldDB" id="A0A7I8KQG6"/>
<sequence length="101" mass="11695">MYNIILILHINLKKCNFIITSFLFLGYVVSVDGIKVDEEKIRTMKDWPTPITIVQVQSFHGKSFTMIKEKLCFTHVVVLLNFDKLFKVKCDAFIVGIRSVL</sequence>
<dbReference type="InterPro" id="IPR050951">
    <property type="entry name" value="Retrovirus_Pol_polyprotein"/>
</dbReference>
<evidence type="ECO:0000313" key="1">
    <source>
        <dbReference type="EMBL" id="CAA7400063.1"/>
    </source>
</evidence>
<name>A0A7I8KQG6_SPIIN</name>
<evidence type="ECO:0000313" key="2">
    <source>
        <dbReference type="Proteomes" id="UP000663760"/>
    </source>
</evidence>
<proteinExistence type="predicted"/>